<keyword evidence="2" id="KW-0808">Transferase</keyword>
<dbReference type="GO" id="GO:0016301">
    <property type="term" value="F:kinase activity"/>
    <property type="evidence" value="ECO:0007669"/>
    <property type="project" value="UniProtKB-KW"/>
</dbReference>
<accession>A0ABR5F1H5</accession>
<dbReference type="Pfam" id="PF13521">
    <property type="entry name" value="AAA_28"/>
    <property type="match status" value="1"/>
</dbReference>
<dbReference type="EMBL" id="JWIO01000029">
    <property type="protein sequence ID" value="KLL10577.1"/>
    <property type="molecule type" value="Genomic_DNA"/>
</dbReference>
<dbReference type="SUPFAM" id="SSF52540">
    <property type="entry name" value="P-loop containing nucleoside triphosphate hydrolases"/>
    <property type="match status" value="1"/>
</dbReference>
<evidence type="ECO:0000259" key="1">
    <source>
        <dbReference type="Pfam" id="PF13521"/>
    </source>
</evidence>
<dbReference type="InterPro" id="IPR027417">
    <property type="entry name" value="P-loop_NTPase"/>
</dbReference>
<keyword evidence="3" id="KW-1185">Reference proteome</keyword>
<protein>
    <submittedName>
        <fullName evidence="2">Thymidylate kinase</fullName>
    </submittedName>
</protein>
<dbReference type="InterPro" id="IPR038727">
    <property type="entry name" value="NadR/Ttd14_AAA_dom"/>
</dbReference>
<dbReference type="RefSeq" id="WP_047224055.1">
    <property type="nucleotide sequence ID" value="NZ_JWIO01000029.1"/>
</dbReference>
<proteinExistence type="predicted"/>
<evidence type="ECO:0000313" key="3">
    <source>
        <dbReference type="Proteomes" id="UP000035425"/>
    </source>
</evidence>
<feature type="domain" description="NadR/Ttd14 AAA" evidence="1">
    <location>
        <begin position="8"/>
        <end position="179"/>
    </location>
</feature>
<dbReference type="Gene3D" id="3.40.50.300">
    <property type="entry name" value="P-loop containing nucleotide triphosphate hydrolases"/>
    <property type="match status" value="1"/>
</dbReference>
<organism evidence="2 3">
    <name type="scientific">Protofrankia coriariae</name>
    <dbReference type="NCBI Taxonomy" id="1562887"/>
    <lineage>
        <taxon>Bacteria</taxon>
        <taxon>Bacillati</taxon>
        <taxon>Actinomycetota</taxon>
        <taxon>Actinomycetes</taxon>
        <taxon>Frankiales</taxon>
        <taxon>Frankiaceae</taxon>
        <taxon>Protofrankia</taxon>
    </lineage>
</organism>
<sequence length="204" mass="22497">MLRDCLVVAVEGTHASGKTTLTHALAAYYRERGIHVACVPEPARNSPFIEEIVVHGRGAFDLETEVDLFAAHLSSQLRTARHHTMIIADKTIANVLAYAWLVLPGGPDGPHGPVLRAMDTFCRAWAHVYDAVFYCCDRFDQQQAGDPYRSKVLDIQPAADRVVRSTCASVGQRIYDIPPNMSTAQRVDWIAEQLTALGLDPTAR</sequence>
<reference evidence="2 3" key="1">
    <citation type="submission" date="2014-12" db="EMBL/GenBank/DDBJ databases">
        <title>Frankia sp. BMG5.1 draft genome.</title>
        <authorList>
            <person name="Gtari M."/>
            <person name="Ghodhbane-Gtari F."/>
            <person name="Nouioui I."/>
            <person name="Ktari A."/>
            <person name="Hezbri K."/>
            <person name="Mimouni W."/>
            <person name="Sbissi I."/>
            <person name="Ayari A."/>
            <person name="Yamanaka T."/>
            <person name="Normand P."/>
            <person name="Tisa L.S."/>
            <person name="Boudabous A."/>
        </authorList>
    </citation>
    <scope>NUCLEOTIDE SEQUENCE [LARGE SCALE GENOMIC DNA]</scope>
    <source>
        <strain evidence="2 3">BMG5.1</strain>
    </source>
</reference>
<dbReference type="Proteomes" id="UP000035425">
    <property type="component" value="Unassembled WGS sequence"/>
</dbReference>
<name>A0ABR5F1H5_9ACTN</name>
<comment type="caution">
    <text evidence="2">The sequence shown here is derived from an EMBL/GenBank/DDBJ whole genome shotgun (WGS) entry which is preliminary data.</text>
</comment>
<keyword evidence="2" id="KW-0418">Kinase</keyword>
<gene>
    <name evidence="2" type="ORF">FrCorBMG51_17065</name>
</gene>
<evidence type="ECO:0000313" key="2">
    <source>
        <dbReference type="EMBL" id="KLL10577.1"/>
    </source>
</evidence>